<dbReference type="InterPro" id="IPR007219">
    <property type="entry name" value="XnlR_reg_dom"/>
</dbReference>
<sequence>MSRLEAERDHAFLVRDNFRAKIKCSGEPDQCAACKRRGVACSYPAPPSFGSASAGASAGTPAGTESISPVSVPLSEQSHLPVNSTAEAHEFPNGLQESTPSTLNPVFGVETAFPTDMYTQNPLPIDDFAFFDFSNDLDLNWLFNNSPSDDLFGSSPEFLANFQSLPDLQDNPTATHFSSLDFKVERGPQNDEPKEKLKAFTSNIPAEDPWPMAWNAEPLPEGKPLPPLARPDEVPPRVTGSFQKRPILPQARDDIQRVLGSSLGRPPWGTVSLANFPTTEMLNYCIDLFFARFHLGIAFVHRPTFDASSQDCVPLVLAMASIGACFTNFEGAKPFAHCLSELNRRLLLFMGESETRLTRTYQYIAAQALQGSYGFCNGSKRLFDMSERFRMSLVHNARAMGLFQEPAEFTLEAHASEQSRWEAWLAKEQHRRLGWAVYQYDASVSYLHNRRPSIVVGELSLGLPSEIALWEAESAQAWMALHPWSDNGPQAVPFRNAMRSMYANEPSEKPLTGGTQHQYIIATTFARFIWSLKELESSPTHDLAPEAWPMGDGKLNLLKQLDRFLSSPTAKREGKRNTTMRSSVEINQIVHMSHLTGAGDLLDWLHTLARSSGTHTAARARMVKWGSENSRRVRDVAFHSAQMLALVREYPFNHPAESYNAFWAGVALWCMAHLLPPVNTISGLRPAIQIDSLGEAGDLQFDLSTEWVEQGGEYAITLYGIPDLVTLEGRFEILEQTATLLEKMPVWGISNNFFKVVLLLIKEEERGTNVKR</sequence>
<dbReference type="Proteomes" id="UP000799772">
    <property type="component" value="Unassembled WGS sequence"/>
</dbReference>
<keyword evidence="5" id="KW-0539">Nucleus</keyword>
<keyword evidence="3" id="KW-0805">Transcription regulation</keyword>
<dbReference type="EMBL" id="ML978125">
    <property type="protein sequence ID" value="KAF2099256.1"/>
    <property type="molecule type" value="Genomic_DNA"/>
</dbReference>
<evidence type="ECO:0000256" key="2">
    <source>
        <dbReference type="ARBA" id="ARBA00022833"/>
    </source>
</evidence>
<feature type="domain" description="Xylanolytic transcriptional activator regulatory" evidence="6">
    <location>
        <begin position="286"/>
        <end position="483"/>
    </location>
</feature>
<dbReference type="PANTHER" id="PTHR47660:SF2">
    <property type="entry name" value="TRANSCRIPTION FACTOR WITH C2H2 AND ZN(2)-CYS(6) DNA BINDING DOMAIN (EUROFUNG)"/>
    <property type="match status" value="1"/>
</dbReference>
<dbReference type="OrthoDB" id="1405595at2759"/>
<dbReference type="GO" id="GO:0000981">
    <property type="term" value="F:DNA-binding transcription factor activity, RNA polymerase II-specific"/>
    <property type="evidence" value="ECO:0007669"/>
    <property type="project" value="InterPro"/>
</dbReference>
<dbReference type="GO" id="GO:0006351">
    <property type="term" value="P:DNA-templated transcription"/>
    <property type="evidence" value="ECO:0007669"/>
    <property type="project" value="InterPro"/>
</dbReference>
<keyword evidence="1" id="KW-0479">Metal-binding</keyword>
<keyword evidence="8" id="KW-1185">Reference proteome</keyword>
<evidence type="ECO:0000259" key="6">
    <source>
        <dbReference type="Pfam" id="PF04082"/>
    </source>
</evidence>
<dbReference type="InterPro" id="IPR001138">
    <property type="entry name" value="Zn2Cys6_DnaBD"/>
</dbReference>
<accession>A0A9P4IJF3</accession>
<name>A0A9P4IJF3_9PEZI</name>
<reference evidence="7" key="1">
    <citation type="journal article" date="2020" name="Stud. Mycol.">
        <title>101 Dothideomycetes genomes: a test case for predicting lifestyles and emergence of pathogens.</title>
        <authorList>
            <person name="Haridas S."/>
            <person name="Albert R."/>
            <person name="Binder M."/>
            <person name="Bloem J."/>
            <person name="Labutti K."/>
            <person name="Salamov A."/>
            <person name="Andreopoulos B."/>
            <person name="Baker S."/>
            <person name="Barry K."/>
            <person name="Bills G."/>
            <person name="Bluhm B."/>
            <person name="Cannon C."/>
            <person name="Castanera R."/>
            <person name="Culley D."/>
            <person name="Daum C."/>
            <person name="Ezra D."/>
            <person name="Gonzalez J."/>
            <person name="Henrissat B."/>
            <person name="Kuo A."/>
            <person name="Liang C."/>
            <person name="Lipzen A."/>
            <person name="Lutzoni F."/>
            <person name="Magnuson J."/>
            <person name="Mondo S."/>
            <person name="Nolan M."/>
            <person name="Ohm R."/>
            <person name="Pangilinan J."/>
            <person name="Park H.-J."/>
            <person name="Ramirez L."/>
            <person name="Alfaro M."/>
            <person name="Sun H."/>
            <person name="Tritt A."/>
            <person name="Yoshinaga Y."/>
            <person name="Zwiers L.-H."/>
            <person name="Turgeon B."/>
            <person name="Goodwin S."/>
            <person name="Spatafora J."/>
            <person name="Crous P."/>
            <person name="Grigoriev I."/>
        </authorList>
    </citation>
    <scope>NUCLEOTIDE SEQUENCE</scope>
    <source>
        <strain evidence="7">CBS 133067</strain>
    </source>
</reference>
<protein>
    <recommendedName>
        <fullName evidence="6">Xylanolytic transcriptional activator regulatory domain-containing protein</fullName>
    </recommendedName>
</protein>
<keyword evidence="2" id="KW-0862">Zinc</keyword>
<evidence type="ECO:0000313" key="7">
    <source>
        <dbReference type="EMBL" id="KAF2099256.1"/>
    </source>
</evidence>
<dbReference type="Pfam" id="PF04082">
    <property type="entry name" value="Fungal_trans"/>
    <property type="match status" value="1"/>
</dbReference>
<dbReference type="GO" id="GO:0008270">
    <property type="term" value="F:zinc ion binding"/>
    <property type="evidence" value="ECO:0007669"/>
    <property type="project" value="InterPro"/>
</dbReference>
<proteinExistence type="predicted"/>
<dbReference type="CDD" id="cd00067">
    <property type="entry name" value="GAL4"/>
    <property type="match status" value="1"/>
</dbReference>
<dbReference type="PANTHER" id="PTHR47660">
    <property type="entry name" value="TRANSCRIPTION FACTOR WITH C2H2 AND ZN(2)-CYS(6) DNA BINDING DOMAIN (EUROFUNG)-RELATED-RELATED"/>
    <property type="match status" value="1"/>
</dbReference>
<dbReference type="GO" id="GO:0003677">
    <property type="term" value="F:DNA binding"/>
    <property type="evidence" value="ECO:0007669"/>
    <property type="project" value="InterPro"/>
</dbReference>
<dbReference type="InterPro" id="IPR036864">
    <property type="entry name" value="Zn2-C6_fun-type_DNA-bd_sf"/>
</dbReference>
<evidence type="ECO:0000313" key="8">
    <source>
        <dbReference type="Proteomes" id="UP000799772"/>
    </source>
</evidence>
<dbReference type="Gene3D" id="4.10.240.10">
    <property type="entry name" value="Zn(2)-C6 fungal-type DNA-binding domain"/>
    <property type="match status" value="1"/>
</dbReference>
<evidence type="ECO:0000256" key="3">
    <source>
        <dbReference type="ARBA" id="ARBA00023015"/>
    </source>
</evidence>
<dbReference type="AlphaFoldDB" id="A0A9P4IJF3"/>
<dbReference type="CDD" id="cd12148">
    <property type="entry name" value="fungal_TF_MHR"/>
    <property type="match status" value="1"/>
</dbReference>
<evidence type="ECO:0000256" key="5">
    <source>
        <dbReference type="ARBA" id="ARBA00023242"/>
    </source>
</evidence>
<evidence type="ECO:0000256" key="1">
    <source>
        <dbReference type="ARBA" id="ARBA00022723"/>
    </source>
</evidence>
<keyword evidence="4" id="KW-0804">Transcription</keyword>
<evidence type="ECO:0000256" key="4">
    <source>
        <dbReference type="ARBA" id="ARBA00023163"/>
    </source>
</evidence>
<comment type="caution">
    <text evidence="7">The sequence shown here is derived from an EMBL/GenBank/DDBJ whole genome shotgun (WGS) entry which is preliminary data.</text>
</comment>
<organism evidence="7 8">
    <name type="scientific">Rhizodiscina lignyota</name>
    <dbReference type="NCBI Taxonomy" id="1504668"/>
    <lineage>
        <taxon>Eukaryota</taxon>
        <taxon>Fungi</taxon>
        <taxon>Dikarya</taxon>
        <taxon>Ascomycota</taxon>
        <taxon>Pezizomycotina</taxon>
        <taxon>Dothideomycetes</taxon>
        <taxon>Pleosporomycetidae</taxon>
        <taxon>Aulographales</taxon>
        <taxon>Rhizodiscinaceae</taxon>
        <taxon>Rhizodiscina</taxon>
    </lineage>
</organism>
<gene>
    <name evidence="7" type="ORF">NA57DRAFT_55232</name>
</gene>